<reference evidence="1" key="1">
    <citation type="submission" date="2014-09" db="EMBL/GenBank/DDBJ databases">
        <authorList>
            <person name="Magalhaes I.L.F."/>
            <person name="Oliveira U."/>
            <person name="Santos F.R."/>
            <person name="Vidigal T.H.D.A."/>
            <person name="Brescovit A.D."/>
            <person name="Santos A.J."/>
        </authorList>
    </citation>
    <scope>NUCLEOTIDE SEQUENCE</scope>
    <source>
        <tissue evidence="1">Shoot tissue taken approximately 20 cm above the soil surface</tissue>
    </source>
</reference>
<reference evidence="1" key="2">
    <citation type="journal article" date="2015" name="Data Brief">
        <title>Shoot transcriptome of the giant reed, Arundo donax.</title>
        <authorList>
            <person name="Barrero R.A."/>
            <person name="Guerrero F.D."/>
            <person name="Moolhuijzen P."/>
            <person name="Goolsby J.A."/>
            <person name="Tidwell J."/>
            <person name="Bellgard S.E."/>
            <person name="Bellgard M.I."/>
        </authorList>
    </citation>
    <scope>NUCLEOTIDE SEQUENCE</scope>
    <source>
        <tissue evidence="1">Shoot tissue taken approximately 20 cm above the soil surface</tissue>
    </source>
</reference>
<dbReference type="AlphaFoldDB" id="A0A0A9A374"/>
<evidence type="ECO:0000313" key="1">
    <source>
        <dbReference type="EMBL" id="JAD46079.1"/>
    </source>
</evidence>
<organism evidence="1">
    <name type="scientific">Arundo donax</name>
    <name type="common">Giant reed</name>
    <name type="synonym">Donax arundinaceus</name>
    <dbReference type="NCBI Taxonomy" id="35708"/>
    <lineage>
        <taxon>Eukaryota</taxon>
        <taxon>Viridiplantae</taxon>
        <taxon>Streptophyta</taxon>
        <taxon>Embryophyta</taxon>
        <taxon>Tracheophyta</taxon>
        <taxon>Spermatophyta</taxon>
        <taxon>Magnoliopsida</taxon>
        <taxon>Liliopsida</taxon>
        <taxon>Poales</taxon>
        <taxon>Poaceae</taxon>
        <taxon>PACMAD clade</taxon>
        <taxon>Arundinoideae</taxon>
        <taxon>Arundineae</taxon>
        <taxon>Arundo</taxon>
    </lineage>
</organism>
<sequence>MISARDQRQKLIKMVYHIPPCS</sequence>
<name>A0A0A9A374_ARUDO</name>
<dbReference type="EMBL" id="GBRH01251816">
    <property type="protein sequence ID" value="JAD46079.1"/>
    <property type="molecule type" value="Transcribed_RNA"/>
</dbReference>
<protein>
    <submittedName>
        <fullName evidence="1">Uncharacterized protein</fullName>
    </submittedName>
</protein>
<accession>A0A0A9A374</accession>
<proteinExistence type="predicted"/>